<comment type="subcellular location">
    <subcellularLocation>
        <location evidence="1">Cell inner membrane</location>
        <topology evidence="1">Multi-pass membrane protein</topology>
    </subcellularLocation>
    <subcellularLocation>
        <location evidence="9">Cell membrane</location>
        <topology evidence="9">Multi-pass membrane protein</topology>
    </subcellularLocation>
</comment>
<comment type="caution">
    <text evidence="11">The sequence shown here is derived from an EMBL/GenBank/DDBJ whole genome shotgun (WGS) entry which is preliminary data.</text>
</comment>
<keyword evidence="4" id="KW-1003">Cell membrane</keyword>
<keyword evidence="5 9" id="KW-0812">Transmembrane</keyword>
<dbReference type="NCBIfam" id="TIGR01726">
    <property type="entry name" value="HEQRo_perm_3TM"/>
    <property type="match status" value="1"/>
</dbReference>
<dbReference type="RefSeq" id="WP_378220039.1">
    <property type="nucleotide sequence ID" value="NZ_JBHRTK010000010.1"/>
</dbReference>
<dbReference type="InterPro" id="IPR035906">
    <property type="entry name" value="MetI-like_sf"/>
</dbReference>
<dbReference type="EMBL" id="JBHRTK010000010">
    <property type="protein sequence ID" value="MFC3206222.1"/>
    <property type="molecule type" value="Genomic_DNA"/>
</dbReference>
<evidence type="ECO:0000259" key="10">
    <source>
        <dbReference type="PROSITE" id="PS50928"/>
    </source>
</evidence>
<dbReference type="SUPFAM" id="SSF161098">
    <property type="entry name" value="MetI-like"/>
    <property type="match status" value="1"/>
</dbReference>
<name>A0ABV7KA72_9HYPH</name>
<dbReference type="PROSITE" id="PS50928">
    <property type="entry name" value="ABC_TM1"/>
    <property type="match status" value="1"/>
</dbReference>
<keyword evidence="12" id="KW-1185">Reference proteome</keyword>
<dbReference type="PANTHER" id="PTHR30614">
    <property type="entry name" value="MEMBRANE COMPONENT OF AMINO ACID ABC TRANSPORTER"/>
    <property type="match status" value="1"/>
</dbReference>
<feature type="transmembrane region" description="Helical" evidence="9">
    <location>
        <begin position="158"/>
        <end position="178"/>
    </location>
</feature>
<dbReference type="PANTHER" id="PTHR30614:SF0">
    <property type="entry name" value="L-CYSTINE TRANSPORT SYSTEM PERMEASE PROTEIN TCYL"/>
    <property type="match status" value="1"/>
</dbReference>
<reference evidence="12" key="1">
    <citation type="journal article" date="2019" name="Int. J. Syst. Evol. Microbiol.">
        <title>The Global Catalogue of Microorganisms (GCM) 10K type strain sequencing project: providing services to taxonomists for standard genome sequencing and annotation.</title>
        <authorList>
            <consortium name="The Broad Institute Genomics Platform"/>
            <consortium name="The Broad Institute Genome Sequencing Center for Infectious Disease"/>
            <person name="Wu L."/>
            <person name="Ma J."/>
        </authorList>
    </citation>
    <scope>NUCLEOTIDE SEQUENCE [LARGE SCALE GENOMIC DNA]</scope>
    <source>
        <strain evidence="12">KCTC 52165</strain>
    </source>
</reference>
<feature type="transmembrane region" description="Helical" evidence="9">
    <location>
        <begin position="65"/>
        <end position="86"/>
    </location>
</feature>
<dbReference type="Gene3D" id="1.10.3720.10">
    <property type="entry name" value="MetI-like"/>
    <property type="match status" value="1"/>
</dbReference>
<gene>
    <name evidence="11" type="ORF">ACFOHJ_08380</name>
</gene>
<feature type="transmembrane region" description="Helical" evidence="9">
    <location>
        <begin position="92"/>
        <end position="112"/>
    </location>
</feature>
<protein>
    <submittedName>
        <fullName evidence="11">Amino acid ABC transporter permease</fullName>
    </submittedName>
</protein>
<evidence type="ECO:0000256" key="9">
    <source>
        <dbReference type="RuleBase" id="RU363032"/>
    </source>
</evidence>
<evidence type="ECO:0000256" key="4">
    <source>
        <dbReference type="ARBA" id="ARBA00022475"/>
    </source>
</evidence>
<keyword evidence="8 9" id="KW-0472">Membrane</keyword>
<dbReference type="CDD" id="cd06261">
    <property type="entry name" value="TM_PBP2"/>
    <property type="match status" value="1"/>
</dbReference>
<evidence type="ECO:0000256" key="3">
    <source>
        <dbReference type="ARBA" id="ARBA00022448"/>
    </source>
</evidence>
<feature type="domain" description="ABC transmembrane type-1" evidence="10">
    <location>
        <begin position="23"/>
        <end position="212"/>
    </location>
</feature>
<dbReference type="Pfam" id="PF00528">
    <property type="entry name" value="BPD_transp_1"/>
    <property type="match status" value="1"/>
</dbReference>
<evidence type="ECO:0000256" key="7">
    <source>
        <dbReference type="ARBA" id="ARBA00022989"/>
    </source>
</evidence>
<keyword evidence="6" id="KW-0029">Amino-acid transport</keyword>
<evidence type="ECO:0000313" key="11">
    <source>
        <dbReference type="EMBL" id="MFC3206222.1"/>
    </source>
</evidence>
<evidence type="ECO:0000256" key="1">
    <source>
        <dbReference type="ARBA" id="ARBA00004429"/>
    </source>
</evidence>
<accession>A0ABV7KA72</accession>
<evidence type="ECO:0000256" key="2">
    <source>
        <dbReference type="ARBA" id="ARBA00010072"/>
    </source>
</evidence>
<evidence type="ECO:0000313" key="12">
    <source>
        <dbReference type="Proteomes" id="UP001595583"/>
    </source>
</evidence>
<feature type="transmembrane region" description="Helical" evidence="9">
    <location>
        <begin position="193"/>
        <end position="215"/>
    </location>
</feature>
<keyword evidence="7 9" id="KW-1133">Transmembrane helix</keyword>
<keyword evidence="3 9" id="KW-0813">Transport</keyword>
<organism evidence="11 12">
    <name type="scientific">Aquamicrobium soli</name>
    <dbReference type="NCBI Taxonomy" id="1811518"/>
    <lineage>
        <taxon>Bacteria</taxon>
        <taxon>Pseudomonadati</taxon>
        <taxon>Pseudomonadota</taxon>
        <taxon>Alphaproteobacteria</taxon>
        <taxon>Hyphomicrobiales</taxon>
        <taxon>Phyllobacteriaceae</taxon>
        <taxon>Aquamicrobium</taxon>
    </lineage>
</organism>
<feature type="transmembrane region" description="Helical" evidence="9">
    <location>
        <begin position="20"/>
        <end position="44"/>
    </location>
</feature>
<evidence type="ECO:0000256" key="5">
    <source>
        <dbReference type="ARBA" id="ARBA00022692"/>
    </source>
</evidence>
<evidence type="ECO:0000256" key="8">
    <source>
        <dbReference type="ARBA" id="ARBA00023136"/>
    </source>
</evidence>
<proteinExistence type="inferred from homology"/>
<dbReference type="Proteomes" id="UP001595583">
    <property type="component" value="Unassembled WGS sequence"/>
</dbReference>
<evidence type="ECO:0000256" key="6">
    <source>
        <dbReference type="ARBA" id="ARBA00022970"/>
    </source>
</evidence>
<dbReference type="InterPro" id="IPR010065">
    <property type="entry name" value="AA_ABC_transptr_permease_3TM"/>
</dbReference>
<dbReference type="InterPro" id="IPR043429">
    <property type="entry name" value="ArtM/GltK/GlnP/TcyL/YhdX-like"/>
</dbReference>
<sequence length="227" mass="25876">MAMEYQWQFGQVLIYWPNFLQGILVTLELAACLIVTATIGGIIVGSARHSRKRIYNWPASIFIEVFRNTPVLVQIIWFYYAFPVLIDVQMPGFVAAVLGIGLNSVAYSAEVFRAGIQSIERGQWEAARAIGMQYMAIMRRIILPQAIRRMIPAFANRMIEIFKATSLASAIAVGELLFRGEELANTIYRPMEIYTIVAILFFVLIYPLAPLTYWLEWKLNSKSRRPS</sequence>
<dbReference type="InterPro" id="IPR000515">
    <property type="entry name" value="MetI-like"/>
</dbReference>
<comment type="similarity">
    <text evidence="2">Belongs to the binding-protein-dependent transport system permease family. HisMQ subfamily.</text>
</comment>